<dbReference type="EMBL" id="JADCNL010000003">
    <property type="protein sequence ID" value="KAG0489137.1"/>
    <property type="molecule type" value="Genomic_DNA"/>
</dbReference>
<dbReference type="PANTHER" id="PTHR47126:SF3">
    <property type="entry name" value="5'-ADENYLYLSULFATE REDUCTASE-LIKE 5"/>
    <property type="match status" value="1"/>
</dbReference>
<dbReference type="InterPro" id="IPR036249">
    <property type="entry name" value="Thioredoxin-like_sf"/>
</dbReference>
<dbReference type="CDD" id="cd02999">
    <property type="entry name" value="PDI_a_ERp44_like"/>
    <property type="match status" value="1"/>
</dbReference>
<accession>A0A835RNF4</accession>
<sequence>MCHVRMGWVSGDTLDKELELAKNGAYYAVLFYAPWCPFSRSIRPIFDLLSSMFPETQHLVVEESSAMPSVFSRYGIHSFPSILLANRTARIKYHGSKDIDSLAKLRLLIFQWTNPRRRPTLFSLGRDQLENS</sequence>
<name>A0A835RNF4_VANPL</name>
<proteinExistence type="predicted"/>
<evidence type="ECO:0000313" key="2">
    <source>
        <dbReference type="EMBL" id="KAG0489137.1"/>
    </source>
</evidence>
<dbReference type="AlphaFoldDB" id="A0A835RNF4"/>
<dbReference type="Gene3D" id="3.40.30.10">
    <property type="entry name" value="Glutaredoxin"/>
    <property type="match status" value="1"/>
</dbReference>
<dbReference type="PANTHER" id="PTHR47126">
    <property type="entry name" value="5'-ADENYLYLSULFATE REDUCTASE-LIKE 7"/>
    <property type="match status" value="1"/>
</dbReference>
<protein>
    <recommendedName>
        <fullName evidence="1">Thioredoxin domain-containing protein</fullName>
    </recommendedName>
</protein>
<dbReference type="Pfam" id="PF00085">
    <property type="entry name" value="Thioredoxin"/>
    <property type="match status" value="1"/>
</dbReference>
<dbReference type="InterPro" id="IPR044794">
    <property type="entry name" value="APRL5/7"/>
</dbReference>
<reference evidence="2 3" key="1">
    <citation type="journal article" date="2020" name="Nat. Food">
        <title>A phased Vanilla planifolia genome enables genetic improvement of flavour and production.</title>
        <authorList>
            <person name="Hasing T."/>
            <person name="Tang H."/>
            <person name="Brym M."/>
            <person name="Khazi F."/>
            <person name="Huang T."/>
            <person name="Chambers A.H."/>
        </authorList>
    </citation>
    <scope>NUCLEOTIDE SEQUENCE [LARGE SCALE GENOMIC DNA]</scope>
    <source>
        <tissue evidence="2">Leaf</tissue>
    </source>
</reference>
<evidence type="ECO:0000259" key="1">
    <source>
        <dbReference type="PROSITE" id="PS51352"/>
    </source>
</evidence>
<gene>
    <name evidence="2" type="ORF">HPP92_007948</name>
</gene>
<organism evidence="2 3">
    <name type="scientific">Vanilla planifolia</name>
    <name type="common">Vanilla</name>
    <dbReference type="NCBI Taxonomy" id="51239"/>
    <lineage>
        <taxon>Eukaryota</taxon>
        <taxon>Viridiplantae</taxon>
        <taxon>Streptophyta</taxon>
        <taxon>Embryophyta</taxon>
        <taxon>Tracheophyta</taxon>
        <taxon>Spermatophyta</taxon>
        <taxon>Magnoliopsida</taxon>
        <taxon>Liliopsida</taxon>
        <taxon>Asparagales</taxon>
        <taxon>Orchidaceae</taxon>
        <taxon>Vanilloideae</taxon>
        <taxon>Vanilleae</taxon>
        <taxon>Vanilla</taxon>
    </lineage>
</organism>
<keyword evidence="3" id="KW-1185">Reference proteome</keyword>
<feature type="domain" description="Thioredoxin" evidence="1">
    <location>
        <begin position="1"/>
        <end position="113"/>
    </location>
</feature>
<dbReference type="InterPro" id="IPR013766">
    <property type="entry name" value="Thioredoxin_domain"/>
</dbReference>
<comment type="caution">
    <text evidence="2">The sequence shown here is derived from an EMBL/GenBank/DDBJ whole genome shotgun (WGS) entry which is preliminary data.</text>
</comment>
<dbReference type="PROSITE" id="PS51352">
    <property type="entry name" value="THIOREDOXIN_2"/>
    <property type="match status" value="1"/>
</dbReference>
<dbReference type="Proteomes" id="UP000636800">
    <property type="component" value="Chromosome 3"/>
</dbReference>
<dbReference type="OrthoDB" id="10534154at2759"/>
<evidence type="ECO:0000313" key="3">
    <source>
        <dbReference type="Proteomes" id="UP000636800"/>
    </source>
</evidence>
<dbReference type="SUPFAM" id="SSF52833">
    <property type="entry name" value="Thioredoxin-like"/>
    <property type="match status" value="1"/>
</dbReference>